<keyword evidence="1" id="KW-0472">Membrane</keyword>
<evidence type="ECO:0000313" key="2">
    <source>
        <dbReference type="EMBL" id="KKS87599.1"/>
    </source>
</evidence>
<name>A0A0G1CQ02_9BACT</name>
<dbReference type="EMBL" id="LCFD01000001">
    <property type="protein sequence ID" value="KKS87599.1"/>
    <property type="molecule type" value="Genomic_DNA"/>
</dbReference>
<dbReference type="STRING" id="1618446.UV61_C0001G0006"/>
<dbReference type="AlphaFoldDB" id="A0A0G1CQ02"/>
<protein>
    <submittedName>
        <fullName evidence="2">Uncharacterized protein</fullName>
    </submittedName>
</protein>
<evidence type="ECO:0000313" key="3">
    <source>
        <dbReference type="Proteomes" id="UP000034050"/>
    </source>
</evidence>
<dbReference type="Proteomes" id="UP000034050">
    <property type="component" value="Unassembled WGS sequence"/>
</dbReference>
<feature type="transmembrane region" description="Helical" evidence="1">
    <location>
        <begin position="46"/>
        <end position="66"/>
    </location>
</feature>
<evidence type="ECO:0000256" key="1">
    <source>
        <dbReference type="SAM" id="Phobius"/>
    </source>
</evidence>
<sequence length="69" mass="7547">MILSIGTLLSGLFISLPGYRAMKEKRMKLMPINRKEVLTGEAAERAGKQLLIVGLIVSIVGLIFIFSSI</sequence>
<keyword evidence="1" id="KW-1133">Transmembrane helix</keyword>
<comment type="caution">
    <text evidence="2">The sequence shown here is derived from an EMBL/GenBank/DDBJ whole genome shotgun (WGS) entry which is preliminary data.</text>
</comment>
<gene>
    <name evidence="2" type="ORF">UV61_C0001G0006</name>
</gene>
<organism evidence="2 3">
    <name type="scientific">Candidatus Gottesmanbacteria bacterium GW2011_GWB1_43_11</name>
    <dbReference type="NCBI Taxonomy" id="1618446"/>
    <lineage>
        <taxon>Bacteria</taxon>
        <taxon>Candidatus Gottesmaniibacteriota</taxon>
    </lineage>
</organism>
<reference evidence="2 3" key="1">
    <citation type="journal article" date="2015" name="Nature">
        <title>rRNA introns, odd ribosomes, and small enigmatic genomes across a large radiation of phyla.</title>
        <authorList>
            <person name="Brown C.T."/>
            <person name="Hug L.A."/>
            <person name="Thomas B.C."/>
            <person name="Sharon I."/>
            <person name="Castelle C.J."/>
            <person name="Singh A."/>
            <person name="Wilkins M.J."/>
            <person name="Williams K.H."/>
            <person name="Banfield J.F."/>
        </authorList>
    </citation>
    <scope>NUCLEOTIDE SEQUENCE [LARGE SCALE GENOMIC DNA]</scope>
</reference>
<keyword evidence="1" id="KW-0812">Transmembrane</keyword>
<proteinExistence type="predicted"/>
<accession>A0A0G1CQ02</accession>